<evidence type="ECO:0000256" key="3">
    <source>
        <dbReference type="ARBA" id="ARBA00022598"/>
    </source>
</evidence>
<dbReference type="SUPFAM" id="SSF52402">
    <property type="entry name" value="Adenine nucleotide alpha hydrolases-like"/>
    <property type="match status" value="1"/>
</dbReference>
<reference evidence="10" key="2">
    <citation type="journal article" date="2021" name="PeerJ">
        <title>Extensive microbial diversity within the chicken gut microbiome revealed by metagenomics and culture.</title>
        <authorList>
            <person name="Gilroy R."/>
            <person name="Ravi A."/>
            <person name="Getino M."/>
            <person name="Pursley I."/>
            <person name="Horton D.L."/>
            <person name="Alikhan N.F."/>
            <person name="Baker D."/>
            <person name="Gharbi K."/>
            <person name="Hall N."/>
            <person name="Watson M."/>
            <person name="Adriaenssens E.M."/>
            <person name="Foster-Nyarko E."/>
            <person name="Jarju S."/>
            <person name="Secka A."/>
            <person name="Antonio M."/>
            <person name="Oren A."/>
            <person name="Chaudhuri R.R."/>
            <person name="La Ragione R."/>
            <person name="Hildebrand F."/>
            <person name="Pallen M.J."/>
        </authorList>
    </citation>
    <scope>NUCLEOTIDE SEQUENCE</scope>
    <source>
        <strain evidence="10">G3-8215</strain>
    </source>
</reference>
<gene>
    <name evidence="8 10" type="primary">tilS</name>
    <name evidence="10" type="ORF">IAB75_02840</name>
</gene>
<dbReference type="InterPro" id="IPR011063">
    <property type="entry name" value="TilS/TtcA_N"/>
</dbReference>
<dbReference type="NCBIfam" id="TIGR02433">
    <property type="entry name" value="lysidine_TilS_C"/>
    <property type="match status" value="1"/>
</dbReference>
<reference evidence="10" key="1">
    <citation type="submission" date="2020-10" db="EMBL/GenBank/DDBJ databases">
        <authorList>
            <person name="Gilroy R."/>
        </authorList>
    </citation>
    <scope>NUCLEOTIDE SEQUENCE</scope>
    <source>
        <strain evidence="10">G3-8215</strain>
    </source>
</reference>
<comment type="catalytic activity">
    <reaction evidence="7 8">
        <text>cytidine(34) in tRNA(Ile2) + L-lysine + ATP = lysidine(34) in tRNA(Ile2) + AMP + diphosphate + H(+)</text>
        <dbReference type="Rhea" id="RHEA:43744"/>
        <dbReference type="Rhea" id="RHEA-COMP:10625"/>
        <dbReference type="Rhea" id="RHEA-COMP:10670"/>
        <dbReference type="ChEBI" id="CHEBI:15378"/>
        <dbReference type="ChEBI" id="CHEBI:30616"/>
        <dbReference type="ChEBI" id="CHEBI:32551"/>
        <dbReference type="ChEBI" id="CHEBI:33019"/>
        <dbReference type="ChEBI" id="CHEBI:82748"/>
        <dbReference type="ChEBI" id="CHEBI:83665"/>
        <dbReference type="ChEBI" id="CHEBI:456215"/>
        <dbReference type="EC" id="6.3.4.19"/>
    </reaction>
</comment>
<dbReference type="NCBIfam" id="TIGR02432">
    <property type="entry name" value="lysidine_TilS_N"/>
    <property type="match status" value="1"/>
</dbReference>
<evidence type="ECO:0000256" key="7">
    <source>
        <dbReference type="ARBA" id="ARBA00048539"/>
    </source>
</evidence>
<evidence type="ECO:0000256" key="5">
    <source>
        <dbReference type="ARBA" id="ARBA00022741"/>
    </source>
</evidence>
<evidence type="ECO:0000256" key="2">
    <source>
        <dbReference type="ARBA" id="ARBA00022490"/>
    </source>
</evidence>
<evidence type="ECO:0000313" key="10">
    <source>
        <dbReference type="EMBL" id="MBO8483041.1"/>
    </source>
</evidence>
<dbReference type="InterPro" id="IPR012795">
    <property type="entry name" value="tRNA_Ile_lys_synt_N"/>
</dbReference>
<evidence type="ECO:0000256" key="6">
    <source>
        <dbReference type="ARBA" id="ARBA00022840"/>
    </source>
</evidence>
<dbReference type="GO" id="GO:0005524">
    <property type="term" value="F:ATP binding"/>
    <property type="evidence" value="ECO:0007669"/>
    <property type="project" value="UniProtKB-UniRule"/>
</dbReference>
<dbReference type="Pfam" id="PF01171">
    <property type="entry name" value="ATP_bind_3"/>
    <property type="match status" value="1"/>
</dbReference>
<dbReference type="SMART" id="SM00977">
    <property type="entry name" value="TilS_C"/>
    <property type="match status" value="1"/>
</dbReference>
<dbReference type="InterPro" id="IPR012796">
    <property type="entry name" value="Lysidine-tRNA-synth_C"/>
</dbReference>
<evidence type="ECO:0000313" key="11">
    <source>
        <dbReference type="Proteomes" id="UP000725002"/>
    </source>
</evidence>
<dbReference type="GO" id="GO:0032267">
    <property type="term" value="F:tRNA(Ile)-lysidine synthase activity"/>
    <property type="evidence" value="ECO:0007669"/>
    <property type="project" value="UniProtKB-EC"/>
</dbReference>
<comment type="similarity">
    <text evidence="8">Belongs to the tRNA(Ile)-lysidine synthase family.</text>
</comment>
<name>A0A940IHT4_9BACT</name>
<keyword evidence="5 8" id="KW-0547">Nucleotide-binding</keyword>
<proteinExistence type="inferred from homology"/>
<dbReference type="AlphaFoldDB" id="A0A940IHT4"/>
<dbReference type="EMBL" id="JADILV010000021">
    <property type="protein sequence ID" value="MBO8483041.1"/>
    <property type="molecule type" value="Genomic_DNA"/>
</dbReference>
<comment type="domain">
    <text evidence="8">The N-terminal region contains the highly conserved SGGXDS motif, predicted to be a P-loop motif involved in ATP binding.</text>
</comment>
<dbReference type="GO" id="GO:0005737">
    <property type="term" value="C:cytoplasm"/>
    <property type="evidence" value="ECO:0007669"/>
    <property type="project" value="UniProtKB-SubCell"/>
</dbReference>
<evidence type="ECO:0000259" key="9">
    <source>
        <dbReference type="SMART" id="SM00977"/>
    </source>
</evidence>
<dbReference type="PANTHER" id="PTHR43033">
    <property type="entry name" value="TRNA(ILE)-LYSIDINE SYNTHASE-RELATED"/>
    <property type="match status" value="1"/>
</dbReference>
<organism evidence="10 11">
    <name type="scientific">Candidatus Cryptobacteroides avicola</name>
    <dbReference type="NCBI Taxonomy" id="2840757"/>
    <lineage>
        <taxon>Bacteria</taxon>
        <taxon>Pseudomonadati</taxon>
        <taxon>Bacteroidota</taxon>
        <taxon>Bacteroidia</taxon>
        <taxon>Bacteroidales</taxon>
        <taxon>Candidatus Cryptobacteroides</taxon>
    </lineage>
</organism>
<comment type="function">
    <text evidence="8">Ligates lysine onto the cytidine present at position 34 of the AUA codon-specific tRNA(Ile) that contains the anticodon CAU, in an ATP-dependent manner. Cytidine is converted to lysidine, thus changing the amino acid specificity of the tRNA from methionine to isoleucine.</text>
</comment>
<keyword evidence="2 8" id="KW-0963">Cytoplasm</keyword>
<dbReference type="CDD" id="cd01992">
    <property type="entry name" value="TilS_N"/>
    <property type="match status" value="1"/>
</dbReference>
<feature type="binding site" evidence="8">
    <location>
        <begin position="35"/>
        <end position="40"/>
    </location>
    <ligand>
        <name>ATP</name>
        <dbReference type="ChEBI" id="CHEBI:30616"/>
    </ligand>
</feature>
<dbReference type="InterPro" id="IPR012094">
    <property type="entry name" value="tRNA_Ile_lys_synt"/>
</dbReference>
<dbReference type="GO" id="GO:0006400">
    <property type="term" value="P:tRNA modification"/>
    <property type="evidence" value="ECO:0007669"/>
    <property type="project" value="UniProtKB-UniRule"/>
</dbReference>
<keyword evidence="4 8" id="KW-0819">tRNA processing</keyword>
<comment type="caution">
    <text evidence="10">The sequence shown here is derived from an EMBL/GenBank/DDBJ whole genome shotgun (WGS) entry which is preliminary data.</text>
</comment>
<keyword evidence="6 8" id="KW-0067">ATP-binding</keyword>
<comment type="subcellular location">
    <subcellularLocation>
        <location evidence="1 8">Cytoplasm</location>
    </subcellularLocation>
</comment>
<dbReference type="Gene3D" id="3.40.50.620">
    <property type="entry name" value="HUPs"/>
    <property type="match status" value="1"/>
</dbReference>
<dbReference type="SUPFAM" id="SSF56037">
    <property type="entry name" value="PheT/TilS domain"/>
    <property type="match status" value="1"/>
</dbReference>
<protein>
    <recommendedName>
        <fullName evidence="8">tRNA(Ile)-lysidine synthase</fullName>
        <ecNumber evidence="8">6.3.4.19</ecNumber>
    </recommendedName>
    <alternativeName>
        <fullName evidence="8">tRNA(Ile)-2-lysyl-cytidine synthase</fullName>
    </alternativeName>
    <alternativeName>
        <fullName evidence="8">tRNA(Ile)-lysidine synthetase</fullName>
    </alternativeName>
</protein>
<dbReference type="InterPro" id="IPR014729">
    <property type="entry name" value="Rossmann-like_a/b/a_fold"/>
</dbReference>
<dbReference type="HAMAP" id="MF_01161">
    <property type="entry name" value="tRNA_Ile_lys_synt"/>
    <property type="match status" value="1"/>
</dbReference>
<dbReference type="PANTHER" id="PTHR43033:SF1">
    <property type="entry name" value="TRNA(ILE)-LYSIDINE SYNTHASE-RELATED"/>
    <property type="match status" value="1"/>
</dbReference>
<keyword evidence="3 8" id="KW-0436">Ligase</keyword>
<dbReference type="EC" id="6.3.4.19" evidence="8"/>
<evidence type="ECO:0000256" key="1">
    <source>
        <dbReference type="ARBA" id="ARBA00004496"/>
    </source>
</evidence>
<dbReference type="Proteomes" id="UP000725002">
    <property type="component" value="Unassembled WGS sequence"/>
</dbReference>
<sequence>MQHAFDSILTGLFGEMSSRQPALSGSRPSVLLAVSGGIDSMCMAGLFKGSAAAMDFAVAHCNFSLRGKESDSDESLVSAWAERNGVKLHVKRFDTREFAAGKGLSIEMAARELRYGWFAGLCDEYGYDAVAVAHNANDNAETLFLNLLRGTGVRGLSGMKPLSPLPYSKAGMEPERGTGRPFLIRPLLSFTRKQIEGYVFAHKVSYHDDRTNFETEYKRNKVRNLVFPLLEQINPSFIRTVNREMEYFSQVGAIADDYYASCPEGVFSDSGSEGGRADIAGLVALPHWEYLLYRFLDGYGFRPPVISSLADLLKSSRTVSGKVFRSENYTVVTSGTELIVSRNLSCPDMPGTEHGPFSRRRGTLPASFGDFPAGSAEVMTVHAPGDYFFNGLSFSVSLTERKSLESLAAPAGTLYFDARKMPFPFLCRKWMKGDWMVPLGMKGRKKISDLFTDLKFSVPDKSKAVILVSPGLGTGSDSGHGHRVAAVLGVRSDNATRITDDTDNVLTVRIK</sequence>
<evidence type="ECO:0000256" key="8">
    <source>
        <dbReference type="HAMAP-Rule" id="MF_01161"/>
    </source>
</evidence>
<accession>A0A940IHT4</accession>
<feature type="domain" description="Lysidine-tRNA(Ile) synthetase C-terminal" evidence="9">
    <location>
        <begin position="425"/>
        <end position="508"/>
    </location>
</feature>
<evidence type="ECO:0000256" key="4">
    <source>
        <dbReference type="ARBA" id="ARBA00022694"/>
    </source>
</evidence>